<reference evidence="2 3" key="1">
    <citation type="submission" date="2018-11" db="EMBL/GenBank/DDBJ databases">
        <authorList>
            <consortium name="Pathogen Informatics"/>
        </authorList>
    </citation>
    <scope>NUCLEOTIDE SEQUENCE [LARGE SCALE GENOMIC DNA]</scope>
</reference>
<gene>
    <name evidence="2" type="ORF">GPUH_LOCUS24592</name>
</gene>
<protein>
    <submittedName>
        <fullName evidence="2">Uncharacterized protein</fullName>
    </submittedName>
</protein>
<evidence type="ECO:0000313" key="3">
    <source>
        <dbReference type="Proteomes" id="UP000271098"/>
    </source>
</evidence>
<name>A0A3P7PJM8_9BILA</name>
<dbReference type="AlphaFoldDB" id="A0A3P7PJM8"/>
<evidence type="ECO:0000313" key="2">
    <source>
        <dbReference type="EMBL" id="VDN43051.1"/>
    </source>
</evidence>
<feature type="region of interest" description="Disordered" evidence="1">
    <location>
        <begin position="1"/>
        <end position="31"/>
    </location>
</feature>
<dbReference type="EMBL" id="UYRT01101693">
    <property type="protein sequence ID" value="VDN43051.1"/>
    <property type="molecule type" value="Genomic_DNA"/>
</dbReference>
<proteinExistence type="predicted"/>
<dbReference type="Proteomes" id="UP000271098">
    <property type="component" value="Unassembled WGS sequence"/>
</dbReference>
<accession>A0A3P7PJM8</accession>
<evidence type="ECO:0000256" key="1">
    <source>
        <dbReference type="SAM" id="MobiDB-lite"/>
    </source>
</evidence>
<feature type="compositionally biased region" description="Basic and acidic residues" evidence="1">
    <location>
        <begin position="9"/>
        <end position="23"/>
    </location>
</feature>
<sequence>MFPLHHNVQLHDRQRCDKPEHGQQRFQVQEQ</sequence>
<organism evidence="2 3">
    <name type="scientific">Gongylonema pulchrum</name>
    <dbReference type="NCBI Taxonomy" id="637853"/>
    <lineage>
        <taxon>Eukaryota</taxon>
        <taxon>Metazoa</taxon>
        <taxon>Ecdysozoa</taxon>
        <taxon>Nematoda</taxon>
        <taxon>Chromadorea</taxon>
        <taxon>Rhabditida</taxon>
        <taxon>Spirurina</taxon>
        <taxon>Spiruromorpha</taxon>
        <taxon>Spiruroidea</taxon>
        <taxon>Gongylonematidae</taxon>
        <taxon>Gongylonema</taxon>
    </lineage>
</organism>
<keyword evidence="3" id="KW-1185">Reference proteome</keyword>